<protein>
    <submittedName>
        <fullName evidence="2">Uncharacterized protein</fullName>
    </submittedName>
</protein>
<evidence type="ECO:0000313" key="3">
    <source>
        <dbReference type="Proteomes" id="UP000217199"/>
    </source>
</evidence>
<name>A0A286UI76_9AGAM</name>
<dbReference type="InParanoid" id="A0A286UI76"/>
<evidence type="ECO:0000256" key="1">
    <source>
        <dbReference type="SAM" id="SignalP"/>
    </source>
</evidence>
<feature type="signal peptide" evidence="1">
    <location>
        <begin position="1"/>
        <end position="23"/>
    </location>
</feature>
<proteinExistence type="predicted"/>
<organism evidence="2 3">
    <name type="scientific">Pyrrhoderma noxium</name>
    <dbReference type="NCBI Taxonomy" id="2282107"/>
    <lineage>
        <taxon>Eukaryota</taxon>
        <taxon>Fungi</taxon>
        <taxon>Dikarya</taxon>
        <taxon>Basidiomycota</taxon>
        <taxon>Agaricomycotina</taxon>
        <taxon>Agaricomycetes</taxon>
        <taxon>Hymenochaetales</taxon>
        <taxon>Hymenochaetaceae</taxon>
        <taxon>Pyrrhoderma</taxon>
    </lineage>
</organism>
<comment type="caution">
    <text evidence="2">The sequence shown here is derived from an EMBL/GenBank/DDBJ whole genome shotgun (WGS) entry which is preliminary data.</text>
</comment>
<dbReference type="AlphaFoldDB" id="A0A286UI76"/>
<sequence>MTSKPSPPLLFLLLDLRKFGCSGMDIQDVPSFTEPSRNRYDVTRLPVLPLRLGVNIYHNAAHIDVSE</sequence>
<gene>
    <name evidence="2" type="ORF">PNOK_0424700</name>
</gene>
<feature type="chain" id="PRO_5013581580" evidence="1">
    <location>
        <begin position="24"/>
        <end position="67"/>
    </location>
</feature>
<dbReference type="Proteomes" id="UP000217199">
    <property type="component" value="Unassembled WGS sequence"/>
</dbReference>
<reference evidence="2 3" key="1">
    <citation type="journal article" date="2017" name="Mol. Ecol.">
        <title>Comparative and population genomic landscape of Phellinus noxius: A hypervariable fungus causing root rot in trees.</title>
        <authorList>
            <person name="Chung C.L."/>
            <person name="Lee T.J."/>
            <person name="Akiba M."/>
            <person name="Lee H.H."/>
            <person name="Kuo T.H."/>
            <person name="Liu D."/>
            <person name="Ke H.M."/>
            <person name="Yokoi T."/>
            <person name="Roa M.B."/>
            <person name="Lu M.J."/>
            <person name="Chang Y.Y."/>
            <person name="Ann P.J."/>
            <person name="Tsai J.N."/>
            <person name="Chen C.Y."/>
            <person name="Tzean S.S."/>
            <person name="Ota Y."/>
            <person name="Hattori T."/>
            <person name="Sahashi N."/>
            <person name="Liou R.F."/>
            <person name="Kikuchi T."/>
            <person name="Tsai I.J."/>
        </authorList>
    </citation>
    <scope>NUCLEOTIDE SEQUENCE [LARGE SCALE GENOMIC DNA]</scope>
    <source>
        <strain evidence="2 3">FFPRI411160</strain>
    </source>
</reference>
<keyword evidence="1" id="KW-0732">Signal</keyword>
<accession>A0A286UI76</accession>
<evidence type="ECO:0000313" key="2">
    <source>
        <dbReference type="EMBL" id="PAV19313.1"/>
    </source>
</evidence>
<dbReference type="EMBL" id="NBII01000004">
    <property type="protein sequence ID" value="PAV19313.1"/>
    <property type="molecule type" value="Genomic_DNA"/>
</dbReference>
<keyword evidence="3" id="KW-1185">Reference proteome</keyword>